<keyword evidence="1" id="KW-1133">Transmembrane helix</keyword>
<proteinExistence type="predicted"/>
<keyword evidence="3" id="KW-1185">Reference proteome</keyword>
<name>A0ABW9MAB5_9FIRM</name>
<accession>A0ABW9MAB5</accession>
<evidence type="ECO:0000256" key="1">
    <source>
        <dbReference type="SAM" id="Phobius"/>
    </source>
</evidence>
<dbReference type="RefSeq" id="WP_410035042.1">
    <property type="nucleotide sequence ID" value="NZ_JBGMEF010000002.1"/>
</dbReference>
<keyword evidence="1" id="KW-0472">Membrane</keyword>
<evidence type="ECO:0000313" key="3">
    <source>
        <dbReference type="Proteomes" id="UP001637994"/>
    </source>
</evidence>
<reference evidence="2 3" key="1">
    <citation type="journal article" date="2025" name="Anaerobe">
        <title>Description of Anaerococcus kampingiae sp. nov., Anaerococcus groningensis sp. nov., Anaerococcus martiniensis sp. nov., and Anaerococcus cruorum sp. nov., isolated from human clinical specimens.</title>
        <authorList>
            <person name="Boiten K.E."/>
            <person name="Meijer J."/>
            <person name="van Wezel E.M."/>
            <person name="Veloo A.C.M."/>
        </authorList>
    </citation>
    <scope>NUCLEOTIDE SEQUENCE [LARGE SCALE GENOMIC DNA]</scope>
    <source>
        <strain evidence="2 3">ENR0874</strain>
    </source>
</reference>
<keyword evidence="1" id="KW-0812">Transmembrane</keyword>
<sequence length="56" mass="6596">MKKDKLKIIKDKLYFFSIFAILSLQLSKTHNFLEKLIYSILFVASGFYLFSKGDEN</sequence>
<evidence type="ECO:0000313" key="2">
    <source>
        <dbReference type="EMBL" id="MFO3666251.1"/>
    </source>
</evidence>
<gene>
    <name evidence="2" type="ORF">ACCQ42_00430</name>
</gene>
<protein>
    <submittedName>
        <fullName evidence="2">Uncharacterized protein</fullName>
    </submittedName>
</protein>
<dbReference type="EMBL" id="JBGMEF010000002">
    <property type="protein sequence ID" value="MFO3666251.1"/>
    <property type="molecule type" value="Genomic_DNA"/>
</dbReference>
<organism evidence="2 3">
    <name type="scientific">Anaerococcus kampingae</name>
    <dbReference type="NCBI Taxonomy" id="3115614"/>
    <lineage>
        <taxon>Bacteria</taxon>
        <taxon>Bacillati</taxon>
        <taxon>Bacillota</taxon>
        <taxon>Tissierellia</taxon>
        <taxon>Tissierellales</taxon>
        <taxon>Peptoniphilaceae</taxon>
        <taxon>Anaerococcus</taxon>
    </lineage>
</organism>
<feature type="transmembrane region" description="Helical" evidence="1">
    <location>
        <begin position="12"/>
        <end position="30"/>
    </location>
</feature>
<dbReference type="Proteomes" id="UP001637994">
    <property type="component" value="Unassembled WGS sequence"/>
</dbReference>
<comment type="caution">
    <text evidence="2">The sequence shown here is derived from an EMBL/GenBank/DDBJ whole genome shotgun (WGS) entry which is preliminary data.</text>
</comment>
<feature type="transmembrane region" description="Helical" evidence="1">
    <location>
        <begin position="36"/>
        <end position="51"/>
    </location>
</feature>